<dbReference type="RefSeq" id="WP_147099201.1">
    <property type="nucleotide sequence ID" value="NZ_VOOS01000002.1"/>
</dbReference>
<dbReference type="Pfam" id="PF00496">
    <property type="entry name" value="SBP_bac_5"/>
    <property type="match status" value="1"/>
</dbReference>
<reference evidence="6 7" key="1">
    <citation type="submission" date="2019-08" db="EMBL/GenBank/DDBJ databases">
        <title>Genome of Vicingus serpentipes NCIMB 15042.</title>
        <authorList>
            <person name="Bowman J.P."/>
        </authorList>
    </citation>
    <scope>NUCLEOTIDE SEQUENCE [LARGE SCALE GENOMIC DNA]</scope>
    <source>
        <strain evidence="6 7">NCIMB 15042</strain>
    </source>
</reference>
<dbReference type="Gene3D" id="3.40.190.10">
    <property type="entry name" value="Periplasmic binding protein-like II"/>
    <property type="match status" value="1"/>
</dbReference>
<dbReference type="GO" id="GO:0043190">
    <property type="term" value="C:ATP-binding cassette (ABC) transporter complex"/>
    <property type="evidence" value="ECO:0007669"/>
    <property type="project" value="InterPro"/>
</dbReference>
<dbReference type="AlphaFoldDB" id="A0A5C6RUC6"/>
<keyword evidence="4" id="KW-0732">Signal</keyword>
<dbReference type="PROSITE" id="PS51257">
    <property type="entry name" value="PROKAR_LIPOPROTEIN"/>
    <property type="match status" value="1"/>
</dbReference>
<keyword evidence="7" id="KW-1185">Reference proteome</keyword>
<dbReference type="GO" id="GO:0015833">
    <property type="term" value="P:peptide transport"/>
    <property type="evidence" value="ECO:0007669"/>
    <property type="project" value="TreeGrafter"/>
</dbReference>
<evidence type="ECO:0000313" key="7">
    <source>
        <dbReference type="Proteomes" id="UP000321721"/>
    </source>
</evidence>
<dbReference type="PIRSF" id="PIRSF002741">
    <property type="entry name" value="MppA"/>
    <property type="match status" value="1"/>
</dbReference>
<dbReference type="Gene3D" id="3.10.105.10">
    <property type="entry name" value="Dipeptide-binding Protein, Domain 3"/>
    <property type="match status" value="1"/>
</dbReference>
<dbReference type="InterPro" id="IPR030678">
    <property type="entry name" value="Peptide/Ni-bd"/>
</dbReference>
<keyword evidence="3" id="KW-0813">Transport</keyword>
<sequence length="550" mass="63624">MRLLSTLTLLLSIFLFSCGKNDKAKAIDGKKIFRYNEAAGITSLDPARSRNRENIWACNHLYNGLVQMDDNLKIQPSIASRWEISEDGKTYTFYLRNDVTFHDHELFPNGKGRKVTAKDFVYSFNRIIDEKVASPGAWIFNNLDFIEEFNFEPFVALNDTTLQIHLSQSFPPFLGILTMQYCSVVAHEVVEYYRNDYGNNPIGTGPFKFKMWDEGNKMVFLKNENYFEEDDDGSSLPYIDGVAITFLKDREVEFFKFLGDEFDFVNGREGENRDNLFTPEGKLKPEYQDKYDLQVSSQLNTEYLGFLVDEDLDIVANSPLKKKMVRQAINYAFNRKQMMTYLRKGIGTPANAGFIPKGLPSFNDSIVKGYSYNPEKAKELLYAAGFPNGKNLPEITLFTTATYVDLCEFIQHQLIEVGIKTKVEILQPTTHRELISRSKLNFFRKSWMADYPDAENYLALFYSKNFTPHGPNYTHFKNFQFDKLYEMSQLETNDSARYHLYQEMDKIIIEEAPIVPLYYDQVVRLTNGKVKDLGINALNLLTLKKVKIEK</sequence>
<evidence type="ECO:0000256" key="4">
    <source>
        <dbReference type="ARBA" id="ARBA00022729"/>
    </source>
</evidence>
<dbReference type="GO" id="GO:1904680">
    <property type="term" value="F:peptide transmembrane transporter activity"/>
    <property type="evidence" value="ECO:0007669"/>
    <property type="project" value="TreeGrafter"/>
</dbReference>
<evidence type="ECO:0000256" key="3">
    <source>
        <dbReference type="ARBA" id="ARBA00022448"/>
    </source>
</evidence>
<accession>A0A5C6RUC6</accession>
<evidence type="ECO:0000259" key="5">
    <source>
        <dbReference type="Pfam" id="PF00496"/>
    </source>
</evidence>
<name>A0A5C6RUC6_9FLAO</name>
<protein>
    <submittedName>
        <fullName evidence="6">ABC transporter substrate-binding protein</fullName>
    </submittedName>
</protein>
<dbReference type="PANTHER" id="PTHR30290:SF10">
    <property type="entry name" value="PERIPLASMIC OLIGOPEPTIDE-BINDING PROTEIN-RELATED"/>
    <property type="match status" value="1"/>
</dbReference>
<evidence type="ECO:0000256" key="2">
    <source>
        <dbReference type="ARBA" id="ARBA00005695"/>
    </source>
</evidence>
<dbReference type="InterPro" id="IPR000914">
    <property type="entry name" value="SBP_5_dom"/>
</dbReference>
<evidence type="ECO:0000313" key="6">
    <source>
        <dbReference type="EMBL" id="TXB65911.1"/>
    </source>
</evidence>
<feature type="domain" description="Solute-binding protein family 5" evidence="5">
    <location>
        <begin position="73"/>
        <end position="465"/>
    </location>
</feature>
<dbReference type="Proteomes" id="UP000321721">
    <property type="component" value="Unassembled WGS sequence"/>
</dbReference>
<comment type="caution">
    <text evidence="6">The sequence shown here is derived from an EMBL/GenBank/DDBJ whole genome shotgun (WGS) entry which is preliminary data.</text>
</comment>
<dbReference type="EMBL" id="VOOS01000002">
    <property type="protein sequence ID" value="TXB65911.1"/>
    <property type="molecule type" value="Genomic_DNA"/>
</dbReference>
<comment type="similarity">
    <text evidence="2">Belongs to the bacterial solute-binding protein 5 family.</text>
</comment>
<organism evidence="6 7">
    <name type="scientific">Vicingus serpentipes</name>
    <dbReference type="NCBI Taxonomy" id="1926625"/>
    <lineage>
        <taxon>Bacteria</taxon>
        <taxon>Pseudomonadati</taxon>
        <taxon>Bacteroidota</taxon>
        <taxon>Flavobacteriia</taxon>
        <taxon>Flavobacteriales</taxon>
        <taxon>Vicingaceae</taxon>
        <taxon>Vicingus</taxon>
    </lineage>
</organism>
<gene>
    <name evidence="6" type="ORF">FRY74_04900</name>
</gene>
<dbReference type="CDD" id="cd00995">
    <property type="entry name" value="PBP2_NikA_DppA_OppA_like"/>
    <property type="match status" value="1"/>
</dbReference>
<dbReference type="Gene3D" id="3.90.76.10">
    <property type="entry name" value="Dipeptide-binding Protein, Domain 1"/>
    <property type="match status" value="1"/>
</dbReference>
<dbReference type="InterPro" id="IPR039424">
    <property type="entry name" value="SBP_5"/>
</dbReference>
<comment type="subcellular location">
    <subcellularLocation>
        <location evidence="1">Cell envelope</location>
    </subcellularLocation>
</comment>
<evidence type="ECO:0000256" key="1">
    <source>
        <dbReference type="ARBA" id="ARBA00004196"/>
    </source>
</evidence>
<dbReference type="OrthoDB" id="9772924at2"/>
<dbReference type="GO" id="GO:0030288">
    <property type="term" value="C:outer membrane-bounded periplasmic space"/>
    <property type="evidence" value="ECO:0007669"/>
    <property type="project" value="UniProtKB-ARBA"/>
</dbReference>
<proteinExistence type="inferred from homology"/>
<dbReference type="SUPFAM" id="SSF53850">
    <property type="entry name" value="Periplasmic binding protein-like II"/>
    <property type="match status" value="1"/>
</dbReference>
<dbReference type="PANTHER" id="PTHR30290">
    <property type="entry name" value="PERIPLASMIC BINDING COMPONENT OF ABC TRANSPORTER"/>
    <property type="match status" value="1"/>
</dbReference>